<keyword evidence="2" id="KW-1185">Reference proteome</keyword>
<comment type="caution">
    <text evidence="1">The sequence shown here is derived from an EMBL/GenBank/DDBJ whole genome shotgun (WGS) entry which is preliminary data.</text>
</comment>
<proteinExistence type="predicted"/>
<sequence length="117" mass="12877">MRLPDSARQDFFKGTSTHHDVVDGVSTYLALIFGTLLSSQGTDASFVLTLSGFPPGASLRSCVSDSIRPFPAPISSVLSRFPLSRFPFRRFRLYQILSGLIPSQWGLPSRLLGRSDE</sequence>
<dbReference type="EMBL" id="BMWD01000011">
    <property type="protein sequence ID" value="GGX64360.1"/>
    <property type="molecule type" value="Genomic_DNA"/>
</dbReference>
<reference evidence="1" key="1">
    <citation type="journal article" date="2014" name="Int. J. Syst. Evol. Microbiol.">
        <title>Complete genome sequence of Corynebacterium casei LMG S-19264T (=DSM 44701T), isolated from a smear-ripened cheese.</title>
        <authorList>
            <consortium name="US DOE Joint Genome Institute (JGI-PGF)"/>
            <person name="Walter F."/>
            <person name="Albersmeier A."/>
            <person name="Kalinowski J."/>
            <person name="Ruckert C."/>
        </authorList>
    </citation>
    <scope>NUCLEOTIDE SEQUENCE</scope>
    <source>
        <strain evidence="1">JCM 4956</strain>
    </source>
</reference>
<accession>A0A918KJS0</accession>
<organism evidence="1 2">
    <name type="scientific">Streptomyces fructofermentans</name>
    <dbReference type="NCBI Taxonomy" id="152141"/>
    <lineage>
        <taxon>Bacteria</taxon>
        <taxon>Bacillati</taxon>
        <taxon>Actinomycetota</taxon>
        <taxon>Actinomycetes</taxon>
        <taxon>Kitasatosporales</taxon>
        <taxon>Streptomycetaceae</taxon>
        <taxon>Streptomyces</taxon>
    </lineage>
</organism>
<dbReference type="AlphaFoldDB" id="A0A918KJS0"/>
<dbReference type="Proteomes" id="UP000645555">
    <property type="component" value="Unassembled WGS sequence"/>
</dbReference>
<evidence type="ECO:0000313" key="1">
    <source>
        <dbReference type="EMBL" id="GGX64360.1"/>
    </source>
</evidence>
<name>A0A918KJS0_9ACTN</name>
<reference evidence="1" key="2">
    <citation type="submission" date="2020-09" db="EMBL/GenBank/DDBJ databases">
        <authorList>
            <person name="Sun Q."/>
            <person name="Ohkuma M."/>
        </authorList>
    </citation>
    <scope>NUCLEOTIDE SEQUENCE</scope>
    <source>
        <strain evidence="1">JCM 4956</strain>
    </source>
</reference>
<protein>
    <submittedName>
        <fullName evidence="1">Uncharacterized protein</fullName>
    </submittedName>
</protein>
<gene>
    <name evidence="1" type="ORF">GCM10010515_34890</name>
</gene>
<evidence type="ECO:0000313" key="2">
    <source>
        <dbReference type="Proteomes" id="UP000645555"/>
    </source>
</evidence>